<dbReference type="RefSeq" id="XP_052942697.1">
    <property type="nucleotide sequence ID" value="XM_053091040.1"/>
</dbReference>
<dbReference type="HAMAP" id="MF_00376">
    <property type="entry name" value="Dephospho_CoA_kinase"/>
    <property type="match status" value="1"/>
</dbReference>
<dbReference type="EMBL" id="JAKWFO010000013">
    <property type="protein sequence ID" value="KAI9632920.1"/>
    <property type="molecule type" value="Genomic_DNA"/>
</dbReference>
<keyword evidence="4" id="KW-0472">Membrane</keyword>
<evidence type="ECO:0000313" key="5">
    <source>
        <dbReference type="EMBL" id="KAI9632920.1"/>
    </source>
</evidence>
<evidence type="ECO:0000256" key="3">
    <source>
        <dbReference type="SAM" id="MobiDB-lite"/>
    </source>
</evidence>
<dbReference type="InterPro" id="IPR001977">
    <property type="entry name" value="Depp_CoAkinase"/>
</dbReference>
<dbReference type="Gene3D" id="3.40.50.300">
    <property type="entry name" value="P-loop containing nucleotide triphosphate hydrolases"/>
    <property type="match status" value="1"/>
</dbReference>
<gene>
    <name evidence="5" type="ORF">MKK02DRAFT_40294</name>
</gene>
<dbReference type="PROSITE" id="PS51219">
    <property type="entry name" value="DPCK"/>
    <property type="match status" value="1"/>
</dbReference>
<feature type="region of interest" description="Disordered" evidence="3">
    <location>
        <begin position="244"/>
        <end position="273"/>
    </location>
</feature>
<name>A0AA38H2J2_9TREE</name>
<dbReference type="Pfam" id="PF01121">
    <property type="entry name" value="CoaE"/>
    <property type="match status" value="1"/>
</dbReference>
<keyword evidence="2" id="KW-0067">ATP-binding</keyword>
<sequence length="273" mass="30418">MLVVGLTGGIASGKSTVSTLLAKHGIPIIDADILAREVIDPGTPGFRRVVQHFGPDRVLREDGTLDRAAIGDIVFHDPDQRAWLNGLVHPLVRRAIVARVFRYWITGHAVVVLDVPLLIEAGLWRFVGEIVVVFVNERLQLSRLLSRPSNPPLTEHQAQARISSQLPLSAKLAYSTQVLDNSGAPSDLAAQVDRLVRRWHKQQGGDLGWWWRLCWVLPPVGVTAGLLCLAGNWVRSLRRKGRRRGRGEVDRRDGERIEMRDMKKKKGSITDAD</sequence>
<keyword evidence="5" id="KW-0808">Transferase</keyword>
<evidence type="ECO:0000256" key="4">
    <source>
        <dbReference type="SAM" id="Phobius"/>
    </source>
</evidence>
<dbReference type="GO" id="GO:0004140">
    <property type="term" value="F:dephospho-CoA kinase activity"/>
    <property type="evidence" value="ECO:0007669"/>
    <property type="project" value="InterPro"/>
</dbReference>
<dbReference type="PANTHER" id="PTHR10695">
    <property type="entry name" value="DEPHOSPHO-COA KINASE-RELATED"/>
    <property type="match status" value="1"/>
</dbReference>
<evidence type="ECO:0000256" key="2">
    <source>
        <dbReference type="ARBA" id="ARBA00022840"/>
    </source>
</evidence>
<dbReference type="GeneID" id="77730245"/>
<keyword evidence="5" id="KW-0418">Kinase</keyword>
<proteinExistence type="inferred from homology"/>
<keyword evidence="4" id="KW-0812">Transmembrane</keyword>
<feature type="compositionally biased region" description="Basic and acidic residues" evidence="3">
    <location>
        <begin position="246"/>
        <end position="261"/>
    </location>
</feature>
<dbReference type="AlphaFoldDB" id="A0AA38H2J2"/>
<dbReference type="CDD" id="cd02022">
    <property type="entry name" value="DPCK"/>
    <property type="match status" value="1"/>
</dbReference>
<evidence type="ECO:0000256" key="1">
    <source>
        <dbReference type="ARBA" id="ARBA00022741"/>
    </source>
</evidence>
<dbReference type="InterPro" id="IPR027417">
    <property type="entry name" value="P-loop_NTPase"/>
</dbReference>
<dbReference type="Proteomes" id="UP001164286">
    <property type="component" value="Unassembled WGS sequence"/>
</dbReference>
<dbReference type="NCBIfam" id="TIGR00152">
    <property type="entry name" value="dephospho-CoA kinase"/>
    <property type="match status" value="1"/>
</dbReference>
<feature type="transmembrane region" description="Helical" evidence="4">
    <location>
        <begin position="209"/>
        <end position="234"/>
    </location>
</feature>
<organism evidence="5 6">
    <name type="scientific">Dioszegia hungarica</name>
    <dbReference type="NCBI Taxonomy" id="4972"/>
    <lineage>
        <taxon>Eukaryota</taxon>
        <taxon>Fungi</taxon>
        <taxon>Dikarya</taxon>
        <taxon>Basidiomycota</taxon>
        <taxon>Agaricomycotina</taxon>
        <taxon>Tremellomycetes</taxon>
        <taxon>Tremellales</taxon>
        <taxon>Bulleribasidiaceae</taxon>
        <taxon>Dioszegia</taxon>
    </lineage>
</organism>
<keyword evidence="6" id="KW-1185">Reference proteome</keyword>
<protein>
    <submittedName>
        <fullName evidence="5">Dephospho-CoA kinase</fullName>
    </submittedName>
</protein>
<reference evidence="5" key="1">
    <citation type="journal article" date="2022" name="G3 (Bethesda)">
        <title>High quality genome of the basidiomycete yeast Dioszegia hungarica PDD-24b-2 isolated from cloud water.</title>
        <authorList>
            <person name="Jarrige D."/>
            <person name="Haridas S."/>
            <person name="Bleykasten-Grosshans C."/>
            <person name="Joly M."/>
            <person name="Nadalig T."/>
            <person name="Sancelme M."/>
            <person name="Vuilleumier S."/>
            <person name="Grigoriev I.V."/>
            <person name="Amato P."/>
            <person name="Bringel F."/>
        </authorList>
    </citation>
    <scope>NUCLEOTIDE SEQUENCE</scope>
    <source>
        <strain evidence="5">PDD-24b-2</strain>
    </source>
</reference>
<dbReference type="PANTHER" id="PTHR10695:SF46">
    <property type="entry name" value="BIFUNCTIONAL COENZYME A SYNTHASE-RELATED"/>
    <property type="match status" value="1"/>
</dbReference>
<evidence type="ECO:0000313" key="6">
    <source>
        <dbReference type="Proteomes" id="UP001164286"/>
    </source>
</evidence>
<keyword evidence="1" id="KW-0547">Nucleotide-binding</keyword>
<comment type="caution">
    <text evidence="5">The sequence shown here is derived from an EMBL/GenBank/DDBJ whole genome shotgun (WGS) entry which is preliminary data.</text>
</comment>
<dbReference type="GO" id="GO:0015937">
    <property type="term" value="P:coenzyme A biosynthetic process"/>
    <property type="evidence" value="ECO:0007669"/>
    <property type="project" value="InterPro"/>
</dbReference>
<keyword evidence="4" id="KW-1133">Transmembrane helix</keyword>
<dbReference type="GO" id="GO:0005524">
    <property type="term" value="F:ATP binding"/>
    <property type="evidence" value="ECO:0007669"/>
    <property type="project" value="UniProtKB-KW"/>
</dbReference>
<accession>A0AA38H2J2</accession>
<dbReference type="SUPFAM" id="SSF52540">
    <property type="entry name" value="P-loop containing nucleoside triphosphate hydrolases"/>
    <property type="match status" value="1"/>
</dbReference>